<reference evidence="5 6" key="1">
    <citation type="submission" date="2020-04" db="EMBL/GenBank/DDBJ databases">
        <title>Flammeovirga sp. SR4, a novel species isolated from seawater.</title>
        <authorList>
            <person name="Wang X."/>
        </authorList>
    </citation>
    <scope>NUCLEOTIDE SEQUENCE [LARGE SCALE GENOMIC DNA]</scope>
    <source>
        <strain evidence="5 6">SR4</strain>
    </source>
</reference>
<gene>
    <name evidence="5" type="ORF">HGP29_13250</name>
</gene>
<dbReference type="Pfam" id="PF12833">
    <property type="entry name" value="HTH_18"/>
    <property type="match status" value="1"/>
</dbReference>
<organism evidence="5 6">
    <name type="scientific">Flammeovirga agarivorans</name>
    <dbReference type="NCBI Taxonomy" id="2726742"/>
    <lineage>
        <taxon>Bacteria</taxon>
        <taxon>Pseudomonadati</taxon>
        <taxon>Bacteroidota</taxon>
        <taxon>Cytophagia</taxon>
        <taxon>Cytophagales</taxon>
        <taxon>Flammeovirgaceae</taxon>
        <taxon>Flammeovirga</taxon>
    </lineage>
</organism>
<sequence length="316" mass="37020">MSRFSFNNKPKDKPYIEFFAENIGAKIKDGYLVEADNDYFNGVSVILDHFKNIRIIAHKHFNKKDYTVTLSNDKEFDFTIICFENNVLYDNGKVKFEFGIPNGFVLLKGTESVRLSYKENTLKNSVVCHFNRKRLGDDILEIVDRTNSFFYHTGNENMINWKLSLSDSARKLIHDKYKKQWIFGKINELAIIIKSIFYSAEDSFINSIFQDNEIESAYLIKDNIEKNLKEKPKLEELAKKYGINKNRLTTIFKDLFNITIYKYYKEQRILKAKEEILHTNKTLGQIANEYGFSDIGHLSKSILEKFGITATELRKK</sequence>
<keyword evidence="2" id="KW-0238">DNA-binding</keyword>
<comment type="caution">
    <text evidence="5">The sequence shown here is derived from an EMBL/GenBank/DDBJ whole genome shotgun (WGS) entry which is preliminary data.</text>
</comment>
<dbReference type="InterPro" id="IPR018060">
    <property type="entry name" value="HTH_AraC"/>
</dbReference>
<evidence type="ECO:0000256" key="3">
    <source>
        <dbReference type="ARBA" id="ARBA00023163"/>
    </source>
</evidence>
<dbReference type="PANTHER" id="PTHR47893:SF1">
    <property type="entry name" value="REGULATORY PROTEIN PCHR"/>
    <property type="match status" value="1"/>
</dbReference>
<evidence type="ECO:0000259" key="4">
    <source>
        <dbReference type="PROSITE" id="PS01124"/>
    </source>
</evidence>
<dbReference type="GO" id="GO:0043565">
    <property type="term" value="F:sequence-specific DNA binding"/>
    <property type="evidence" value="ECO:0007669"/>
    <property type="project" value="InterPro"/>
</dbReference>
<keyword evidence="1" id="KW-0805">Transcription regulation</keyword>
<keyword evidence="6" id="KW-1185">Reference proteome</keyword>
<dbReference type="PROSITE" id="PS00041">
    <property type="entry name" value="HTH_ARAC_FAMILY_1"/>
    <property type="match status" value="1"/>
</dbReference>
<protein>
    <submittedName>
        <fullName evidence="5">Helix-turn-helix domain-containing protein</fullName>
    </submittedName>
</protein>
<dbReference type="Proteomes" id="UP000585050">
    <property type="component" value="Unassembled WGS sequence"/>
</dbReference>
<evidence type="ECO:0000313" key="5">
    <source>
        <dbReference type="EMBL" id="NLR92187.1"/>
    </source>
</evidence>
<dbReference type="InterPro" id="IPR018062">
    <property type="entry name" value="HTH_AraC-typ_CS"/>
</dbReference>
<dbReference type="RefSeq" id="WP_168882907.1">
    <property type="nucleotide sequence ID" value="NZ_JABAIL010000004.1"/>
</dbReference>
<dbReference type="PANTHER" id="PTHR47893">
    <property type="entry name" value="REGULATORY PROTEIN PCHR"/>
    <property type="match status" value="1"/>
</dbReference>
<accession>A0A7X8SL89</accession>
<feature type="domain" description="HTH araC/xylS-type" evidence="4">
    <location>
        <begin position="218"/>
        <end position="316"/>
    </location>
</feature>
<name>A0A7X8SL89_9BACT</name>
<dbReference type="GO" id="GO:0003700">
    <property type="term" value="F:DNA-binding transcription factor activity"/>
    <property type="evidence" value="ECO:0007669"/>
    <property type="project" value="InterPro"/>
</dbReference>
<dbReference type="AlphaFoldDB" id="A0A7X8SL89"/>
<evidence type="ECO:0000256" key="1">
    <source>
        <dbReference type="ARBA" id="ARBA00023015"/>
    </source>
</evidence>
<dbReference type="PROSITE" id="PS01124">
    <property type="entry name" value="HTH_ARAC_FAMILY_2"/>
    <property type="match status" value="1"/>
</dbReference>
<dbReference type="EMBL" id="JABAIL010000004">
    <property type="protein sequence ID" value="NLR92187.1"/>
    <property type="molecule type" value="Genomic_DNA"/>
</dbReference>
<evidence type="ECO:0000256" key="2">
    <source>
        <dbReference type="ARBA" id="ARBA00023125"/>
    </source>
</evidence>
<dbReference type="Gene3D" id="1.10.10.60">
    <property type="entry name" value="Homeodomain-like"/>
    <property type="match status" value="1"/>
</dbReference>
<dbReference type="InterPro" id="IPR009057">
    <property type="entry name" value="Homeodomain-like_sf"/>
</dbReference>
<dbReference type="SMART" id="SM00342">
    <property type="entry name" value="HTH_ARAC"/>
    <property type="match status" value="1"/>
</dbReference>
<evidence type="ECO:0000313" key="6">
    <source>
        <dbReference type="Proteomes" id="UP000585050"/>
    </source>
</evidence>
<proteinExistence type="predicted"/>
<dbReference type="InterPro" id="IPR053142">
    <property type="entry name" value="PchR_regulatory_protein"/>
</dbReference>
<keyword evidence="3" id="KW-0804">Transcription</keyword>
<dbReference type="SUPFAM" id="SSF46689">
    <property type="entry name" value="Homeodomain-like"/>
    <property type="match status" value="1"/>
</dbReference>